<name>A0A511KRX3_RHOTO</name>
<feature type="compositionally biased region" description="Low complexity" evidence="9">
    <location>
        <begin position="410"/>
        <end position="429"/>
    </location>
</feature>
<dbReference type="InterPro" id="IPR040008">
    <property type="entry name" value="Ribosomal_mL46"/>
</dbReference>
<dbReference type="AlphaFoldDB" id="A0A511KRX3"/>
<dbReference type="InterPro" id="IPR000086">
    <property type="entry name" value="NUDIX_hydrolase_dom"/>
</dbReference>
<evidence type="ECO:0000256" key="8">
    <source>
        <dbReference type="ARBA" id="ARBA00035190"/>
    </source>
</evidence>
<dbReference type="InterPro" id="IPR015797">
    <property type="entry name" value="NUDIX_hydrolase-like_dom_sf"/>
</dbReference>
<feature type="region of interest" description="Disordered" evidence="9">
    <location>
        <begin position="397"/>
        <end position="432"/>
    </location>
</feature>
<dbReference type="CDD" id="cd04661">
    <property type="entry name" value="NUDIX_MRP_L46"/>
    <property type="match status" value="1"/>
</dbReference>
<evidence type="ECO:0000313" key="11">
    <source>
        <dbReference type="EMBL" id="GEM12685.1"/>
    </source>
</evidence>
<protein>
    <recommendedName>
        <fullName evidence="8">Large ribosomal subunit protein mL46</fullName>
    </recommendedName>
</protein>
<accession>A0A511KRX3</accession>
<feature type="domain" description="Nudix hydrolase" evidence="10">
    <location>
        <begin position="530"/>
        <end position="670"/>
    </location>
</feature>
<organism evidence="11 12">
    <name type="scientific">Rhodotorula toruloides</name>
    <name type="common">Yeast</name>
    <name type="synonym">Rhodosporidium toruloides</name>
    <dbReference type="NCBI Taxonomy" id="5286"/>
    <lineage>
        <taxon>Eukaryota</taxon>
        <taxon>Fungi</taxon>
        <taxon>Dikarya</taxon>
        <taxon>Basidiomycota</taxon>
        <taxon>Pucciniomycotina</taxon>
        <taxon>Microbotryomycetes</taxon>
        <taxon>Sporidiobolales</taxon>
        <taxon>Sporidiobolaceae</taxon>
        <taxon>Rhodotorula</taxon>
    </lineage>
</organism>
<dbReference type="InterPro" id="IPR033650">
    <property type="entry name" value="Ribosomal_mL46_NUDIX"/>
</dbReference>
<dbReference type="EMBL" id="BJWK01000024">
    <property type="protein sequence ID" value="GEM12685.1"/>
    <property type="molecule type" value="Genomic_DNA"/>
</dbReference>
<dbReference type="GO" id="GO:0003735">
    <property type="term" value="F:structural constituent of ribosome"/>
    <property type="evidence" value="ECO:0007669"/>
    <property type="project" value="InterPro"/>
</dbReference>
<dbReference type="PANTHER" id="PTHR13124:SF12">
    <property type="entry name" value="LARGE RIBOSOMAL SUBUNIT PROTEIN ML46"/>
    <property type="match status" value="1"/>
</dbReference>
<dbReference type="Pfam" id="PF11788">
    <property type="entry name" value="MRP-L46"/>
    <property type="match status" value="1"/>
</dbReference>
<dbReference type="Pfam" id="PF23647">
    <property type="entry name" value="TRAPPC13_M"/>
    <property type="match status" value="1"/>
</dbReference>
<keyword evidence="5" id="KW-0689">Ribosomal protein</keyword>
<evidence type="ECO:0000256" key="9">
    <source>
        <dbReference type="SAM" id="MobiDB-lite"/>
    </source>
</evidence>
<evidence type="ECO:0000313" key="12">
    <source>
        <dbReference type="Proteomes" id="UP000321518"/>
    </source>
</evidence>
<comment type="similarity">
    <text evidence="2">Belongs to the mitochondrion-specific ribosomal protein mL46 family.</text>
</comment>
<dbReference type="PROSITE" id="PS51462">
    <property type="entry name" value="NUDIX"/>
    <property type="match status" value="1"/>
</dbReference>
<dbReference type="Proteomes" id="UP000321518">
    <property type="component" value="Unassembled WGS sequence"/>
</dbReference>
<dbReference type="GO" id="GO:0016787">
    <property type="term" value="F:hydrolase activity"/>
    <property type="evidence" value="ECO:0007669"/>
    <property type="project" value="UniProtKB-KW"/>
</dbReference>
<dbReference type="PANTHER" id="PTHR13124">
    <property type="entry name" value="39S RIBOSOMAL PROTEIN L46, MITOCHONDRIAL PRECURSOR-RELATED"/>
    <property type="match status" value="1"/>
</dbReference>
<dbReference type="InterPro" id="IPR055429">
    <property type="entry name" value="TRAPPC13_M"/>
</dbReference>
<reference evidence="11 12" key="1">
    <citation type="submission" date="2019-07" db="EMBL/GenBank/DDBJ databases">
        <title>Rhodotorula toruloides NBRC10032 genome sequencing.</title>
        <authorList>
            <person name="Shida Y."/>
            <person name="Takaku H."/>
            <person name="Ogasawara W."/>
            <person name="Mori K."/>
        </authorList>
    </citation>
    <scope>NUCLEOTIDE SEQUENCE [LARGE SCALE GENOMIC DNA]</scope>
    <source>
        <strain evidence="11 12">NBRC10032</strain>
    </source>
</reference>
<keyword evidence="3" id="KW-0378">Hydrolase</keyword>
<dbReference type="Gene3D" id="3.90.79.10">
    <property type="entry name" value="Nucleoside Triphosphate Pyrophosphohydrolase"/>
    <property type="match status" value="1"/>
</dbReference>
<dbReference type="InterPro" id="IPR020084">
    <property type="entry name" value="NUDIX_hydrolase_CS"/>
</dbReference>
<comment type="subcellular location">
    <subcellularLocation>
        <location evidence="1">Mitochondrion</location>
    </subcellularLocation>
</comment>
<dbReference type="Pfam" id="PF00293">
    <property type="entry name" value="NUDIX"/>
    <property type="match status" value="1"/>
</dbReference>
<dbReference type="GO" id="GO:0005762">
    <property type="term" value="C:mitochondrial large ribosomal subunit"/>
    <property type="evidence" value="ECO:0007669"/>
    <property type="project" value="TreeGrafter"/>
</dbReference>
<dbReference type="Pfam" id="PF06159">
    <property type="entry name" value="TRAPPC13_N"/>
    <property type="match status" value="1"/>
</dbReference>
<evidence type="ECO:0000256" key="3">
    <source>
        <dbReference type="ARBA" id="ARBA00022801"/>
    </source>
</evidence>
<evidence type="ECO:0000256" key="1">
    <source>
        <dbReference type="ARBA" id="ARBA00004173"/>
    </source>
</evidence>
<keyword evidence="4" id="KW-0809">Transit peptide</keyword>
<gene>
    <name evidence="11" type="ORF">Rt10032_c24g6702</name>
</gene>
<feature type="region of interest" description="Disordered" evidence="9">
    <location>
        <begin position="339"/>
        <end position="365"/>
    </location>
</feature>
<evidence type="ECO:0000256" key="5">
    <source>
        <dbReference type="ARBA" id="ARBA00022980"/>
    </source>
</evidence>
<evidence type="ECO:0000256" key="2">
    <source>
        <dbReference type="ARBA" id="ARBA00009070"/>
    </source>
</evidence>
<proteinExistence type="inferred from homology"/>
<dbReference type="PROSITE" id="PS00893">
    <property type="entry name" value="NUDIX_BOX"/>
    <property type="match status" value="1"/>
</dbReference>
<dbReference type="SUPFAM" id="SSF55811">
    <property type="entry name" value="Nudix"/>
    <property type="match status" value="1"/>
</dbReference>
<evidence type="ECO:0000256" key="7">
    <source>
        <dbReference type="ARBA" id="ARBA00023274"/>
    </source>
</evidence>
<sequence>MSASPQHPPHLVNLKVLRASRFTLAPHQSLHGFDTVGPGRDALRRLKQTEKGGMMALPSSFGVIYLGETFSAVLSLSNDLPPSAPEADSVAHSVSLTVEMHTGLTPENPTAKHFLTRVEARTEDGSLSPGQSLETMAVHELKQLGAHALVCTATYGVQVVGEDGTARMVNRTLRKVYKFQVTNPISLRTKALAPTPASPTSFLSPTERAKIFLEVQIQNHCDSSMWFERMRFETLPGFTLEDQNDGLYEGAEALLPPGGLRQFLYILQAGPEVPLVPPGASQGLGRIDIGWRTRNGEVGRLLSSTLGRRVPQTPSPDKPAATSHAASVYSGRTLPVGMSPALPPIPMQDGSTAAPAPPSLPSTDGLAFDVTVSSIQSTESTSTFARDDPFSVNLRLTVSSSPSADPPRLQSSAAATDAQSAPSTPPTSSHRVVASALLSRPPLILPPLSPLERSYYSYQRRIHRALAKPTSVSQQWFFKKGTQAEKSFVEFEKRVAKEEEQGDLEQLRAFEMAAEEVEGAPDFAVRETETDKKGDVTSLERKADRTLYLLLKKDRREHAWQFPQGGVEGEESLIEAAKRELHEETGVNVDVWPSGRVPAGAYTYAFSAEHKKKHPEHEGAKVFFMPMRIIRGQVEPNKQEGIVDFAWLTKEEVKEKVSPEYWAAIEPMLSDY</sequence>
<evidence type="ECO:0000256" key="6">
    <source>
        <dbReference type="ARBA" id="ARBA00023128"/>
    </source>
</evidence>
<evidence type="ECO:0000259" key="10">
    <source>
        <dbReference type="PROSITE" id="PS51462"/>
    </source>
</evidence>
<keyword evidence="7" id="KW-0687">Ribonucleoprotein</keyword>
<comment type="caution">
    <text evidence="11">The sequence shown here is derived from an EMBL/GenBank/DDBJ whole genome shotgun (WGS) entry which is preliminary data.</text>
</comment>
<evidence type="ECO:0000256" key="4">
    <source>
        <dbReference type="ARBA" id="ARBA00022946"/>
    </source>
</evidence>
<dbReference type="InterPro" id="IPR021757">
    <property type="entry name" value="Ribosomal_mL46_N"/>
</dbReference>
<dbReference type="OrthoDB" id="414075at2759"/>
<feature type="region of interest" description="Disordered" evidence="9">
    <location>
        <begin position="304"/>
        <end position="326"/>
    </location>
</feature>
<dbReference type="InterPro" id="IPR055427">
    <property type="entry name" value="TRAPPC13_N"/>
</dbReference>
<keyword evidence="6" id="KW-0496">Mitochondrion</keyword>